<dbReference type="PANTHER" id="PTHR13355">
    <property type="entry name" value="GLUCOSAMINE 6-PHOSPHATE N-ACETYLTRANSFERASE"/>
    <property type="match status" value="1"/>
</dbReference>
<sequence>MTTRLLGTVSWRPITKVLGKGPYACLEVRDIKFGSPEYEAAVQLREKVLRKPLAMRYNREDLAKEHSDIHIGIFFEDLIVASVMLRPEQPIAWMKQVAVNPALQRKGLGRILMQGFEARARAENFTEIHLHARETAVPFYEKLGYTIVSEQYEEVGLPHHSMFKSLE</sequence>
<evidence type="ECO:0000313" key="3">
    <source>
        <dbReference type="Proteomes" id="UP000481153"/>
    </source>
</evidence>
<dbReference type="InterPro" id="IPR016181">
    <property type="entry name" value="Acyl_CoA_acyltransferase"/>
</dbReference>
<dbReference type="PROSITE" id="PS51186">
    <property type="entry name" value="GNAT"/>
    <property type="match status" value="1"/>
</dbReference>
<organism evidence="2 3">
    <name type="scientific">Aphanomyces euteiches</name>
    <dbReference type="NCBI Taxonomy" id="100861"/>
    <lineage>
        <taxon>Eukaryota</taxon>
        <taxon>Sar</taxon>
        <taxon>Stramenopiles</taxon>
        <taxon>Oomycota</taxon>
        <taxon>Saprolegniomycetes</taxon>
        <taxon>Saprolegniales</taxon>
        <taxon>Verrucalvaceae</taxon>
        <taxon>Aphanomyces</taxon>
    </lineage>
</organism>
<dbReference type="UniPathway" id="UPA00113">
    <property type="reaction ID" value="UER00529"/>
</dbReference>
<dbReference type="EMBL" id="VJMJ01000272">
    <property type="protein sequence ID" value="KAF0724377.1"/>
    <property type="molecule type" value="Genomic_DNA"/>
</dbReference>
<comment type="caution">
    <text evidence="2">The sequence shown here is derived from an EMBL/GenBank/DDBJ whole genome shotgun (WGS) entry which is preliminary data.</text>
</comment>
<reference evidence="2 3" key="1">
    <citation type="submission" date="2019-07" db="EMBL/GenBank/DDBJ databases">
        <title>Genomics analysis of Aphanomyces spp. identifies a new class of oomycete effector associated with host adaptation.</title>
        <authorList>
            <person name="Gaulin E."/>
        </authorList>
    </citation>
    <scope>NUCLEOTIDE SEQUENCE [LARGE SCALE GENOMIC DNA]</scope>
    <source>
        <strain evidence="2 3">ATCC 201684</strain>
    </source>
</reference>
<dbReference type="Proteomes" id="UP000481153">
    <property type="component" value="Unassembled WGS sequence"/>
</dbReference>
<dbReference type="CDD" id="cd04301">
    <property type="entry name" value="NAT_SF"/>
    <property type="match status" value="1"/>
</dbReference>
<keyword evidence="3" id="KW-1185">Reference proteome</keyword>
<accession>A0A6G0WAV4</accession>
<dbReference type="InterPro" id="IPR000182">
    <property type="entry name" value="GNAT_dom"/>
</dbReference>
<feature type="domain" description="N-acetyltransferase" evidence="1">
    <location>
        <begin position="26"/>
        <end position="167"/>
    </location>
</feature>
<dbReference type="AlphaFoldDB" id="A0A6G0WAV4"/>
<protein>
    <recommendedName>
        <fullName evidence="1">N-acetyltransferase domain-containing protein</fullName>
    </recommendedName>
</protein>
<dbReference type="InterPro" id="IPR039143">
    <property type="entry name" value="GNPNAT1-like"/>
</dbReference>
<dbReference type="Pfam" id="PF13673">
    <property type="entry name" value="Acetyltransf_10"/>
    <property type="match status" value="1"/>
</dbReference>
<dbReference type="VEuPathDB" id="FungiDB:AeMF1_006270"/>
<dbReference type="GO" id="GO:0006048">
    <property type="term" value="P:UDP-N-acetylglucosamine biosynthetic process"/>
    <property type="evidence" value="ECO:0007669"/>
    <property type="project" value="UniProtKB-UniPathway"/>
</dbReference>
<proteinExistence type="predicted"/>
<dbReference type="Gene3D" id="3.40.630.30">
    <property type="match status" value="1"/>
</dbReference>
<evidence type="ECO:0000313" key="2">
    <source>
        <dbReference type="EMBL" id="KAF0724377.1"/>
    </source>
</evidence>
<dbReference type="SUPFAM" id="SSF55729">
    <property type="entry name" value="Acyl-CoA N-acyltransferases (Nat)"/>
    <property type="match status" value="1"/>
</dbReference>
<evidence type="ECO:0000259" key="1">
    <source>
        <dbReference type="PROSITE" id="PS51186"/>
    </source>
</evidence>
<dbReference type="GO" id="GO:0008080">
    <property type="term" value="F:N-acetyltransferase activity"/>
    <property type="evidence" value="ECO:0007669"/>
    <property type="project" value="TreeGrafter"/>
</dbReference>
<name>A0A6G0WAV4_9STRA</name>
<gene>
    <name evidence="2" type="ORF">Ae201684_016919</name>
</gene>